<name>A0A8J8TA76_HALGN</name>
<keyword evidence="1" id="KW-0472">Membrane</keyword>
<evidence type="ECO:0000313" key="3">
    <source>
        <dbReference type="Proteomes" id="UP000785679"/>
    </source>
</evidence>
<evidence type="ECO:0000313" key="2">
    <source>
        <dbReference type="EMBL" id="TNV87994.1"/>
    </source>
</evidence>
<comment type="caution">
    <text evidence="2">The sequence shown here is derived from an EMBL/GenBank/DDBJ whole genome shotgun (WGS) entry which is preliminary data.</text>
</comment>
<dbReference type="Proteomes" id="UP000785679">
    <property type="component" value="Unassembled WGS sequence"/>
</dbReference>
<feature type="transmembrane region" description="Helical" evidence="1">
    <location>
        <begin position="2526"/>
        <end position="2548"/>
    </location>
</feature>
<gene>
    <name evidence="2" type="ORF">FGO68_gene11348</name>
</gene>
<accession>A0A8J8TA76</accession>
<keyword evidence="1" id="KW-0812">Transmembrane</keyword>
<feature type="transmembrane region" description="Helical" evidence="1">
    <location>
        <begin position="2166"/>
        <end position="2187"/>
    </location>
</feature>
<evidence type="ECO:0000256" key="1">
    <source>
        <dbReference type="SAM" id="Phobius"/>
    </source>
</evidence>
<organism evidence="2 3">
    <name type="scientific">Halteria grandinella</name>
    <dbReference type="NCBI Taxonomy" id="5974"/>
    <lineage>
        <taxon>Eukaryota</taxon>
        <taxon>Sar</taxon>
        <taxon>Alveolata</taxon>
        <taxon>Ciliophora</taxon>
        <taxon>Intramacronucleata</taxon>
        <taxon>Spirotrichea</taxon>
        <taxon>Stichotrichia</taxon>
        <taxon>Sporadotrichida</taxon>
        <taxon>Halteriidae</taxon>
        <taxon>Halteria</taxon>
    </lineage>
</organism>
<feature type="transmembrane region" description="Helical" evidence="1">
    <location>
        <begin position="2095"/>
        <end position="2115"/>
    </location>
</feature>
<sequence>MMWTQLKIQNRNDSTYNRSITNEYELLHVENYLRVWVENMTSLRVGISAIDPITQALTEQVFTVRNYSMLYETWVLYEFTLTQLRFVLRVNQEVTFNQSINITSFQPGNSLNMSVGNRRSNSQNEFNTLQFMIYSFALFRHKTQIANDQFQTPLNLKNKLYPNNQASLDESLYEEIAQYQFTSENYQAVIDDTTSASTYQFASFSQYSIPWLLQDQATFTQFSQAFCPQDTPSLFDGISCKSPKLSPGFYSADQLQTNKFFTAASTLTLPPTFTTDLWFKRILSADAFAENVLYASYDSNDTMHLKISYVASSIQCNYRDSTVNIQYLIALDSWYHVACVVEQERIVLILFEQKSGLSFAAETQNQISDVIISVKRTIGNFKTGQMSANAYQREIRVLNYAVSLTQMEAIRYQKITKHQNLMSLFTMSEGYQSQNITDSIDRQLQSSTINDVLSWSASDDLSVCPINTIYDGSCCKKINNSDFKLTLSFQENIDTGLVTISANLTGIPQRIQGFENYTWSLYRVNASKIDTFINSSMLQLKQTLQSQQGKPSLSLPSSLFFLNSSYSFSVLLSTPFQSRPFQLAFIAVNLTCPRLSLTPPTLSPLIHQLFYETKLTLNVQSQLACFGQSAITIKSVTWKHNNTLGDPYTIASNKQSVTFNKEGMLKADSIVRINSSVVLSNGKMYNETRVIQFVRQSVLLNVTNQNNGTMLLTEGDDLVIDASNSKFLANTISRSEMAFNVTCPVSMLQQTSDCSFNQSTGILSIPWTNFNSTVPNIEYSFFIQIGKPKSTQATANMTVKVRWMTKLSDTMAKCPGVYPSQNMNLTVLRPYMKANWTYGPAFAQDCPQSYKRTKVNYTIDMLRIQQLKQVSLSSGNQTYYPLVPNLTSYNFTDTFTLLNDGYQLVFKNDSVIQRLKPSNIIPITIFAEFFDNATNKTVNDSTQIEFSIIQNDIVLRSQNPDTDPFNGGSKRFNFEEDLFINISSSHDLDYASQSFGQLRLNSSVLEYSYICNGTTCNIDPNQTKGGVLNITAWDRMRLNYPYDQEIPISITAKNPLVPWKPSQVYSFNAIISKPTNGSVNCPQTNFNVTLPDGSNIQRTQQLIYSITNVSDFSVRVQPDNCDQNLTYQFIQFLVDVPLYGILNATSFTYKTINASNILQFKKEQLLSLISPGQGITLTSIMMFNYTANNSKKFGYSTSNLTILRVYSLLQPILKANYTSSLTDKSLTSLNAYNIGQEEFVYLDASLSYDPDSAVGLDEMNFAYTCSSGISEEWCISIQNQRNFVIEKQQRLAWGQNDLGSQFWIALDLQLQERKSQIANITFNIAQQEVSKCIQIQDQYQQLTIPSNPLLPITLRPSVSYFCDPGNAISVGYTFDFNQDDFRFGSQSIPKSDSFDFQLNLFPKVQTLTSQKIHVSSVLSNDQSQSPLSNIFDYTIASSLMQTPNLVQDSQDINFYTLEPFFITEQNVQNCQFTCRFGDLQVENCGDIASGQCKSNVMLTAYLYKDQLLTPDTVSSIQVSAPYVKTVRMALNFVNNDPTVTELLQCLIESTWPTIMSDRINTFNASCEGYKSRELKFTWYLHTIYTNMQTPQKIVKVGERQILRLDPQLFNERTGLFYQLRVSIVKRADANVLRQLSFVPELPDPSNIQTGAASLSLAFSNDIIIGNLTLSGYSDVNMGQLYFSLYYTSSSTKQNVYLVSKSTETNFLFLFPTDLSTLFLEIRDLSDVLLIQSIDASQPWNSPLSLDQINQIDQYFQLTNAKQEPLSISKFDTVTYALSVAIRDVNDKDQHSSLCQAAINHFGNYTDTDKLTRTFFLPVSLQRTLSNINSCLSNTSEALQVLDILINKFDISEIMPTEESNDIFDLPLSPIRTQIVKEYDTLLSHLMNFTDIDNSTLEYLAFLSKQSKEIQFQQVDMGESTTIQGVAMSKITLSEWPVGDTLTVKKDSVTLGFDPLKLELLNISEATVKVSAPASIDFDEAQYPNISLYGDVVEVKIYDQEDNQVITESLNLDAVLTFNKVNLKSAKVKCGWYDEAQSKWLFNSDGRISPIVDKTNNRVQCWTTHFSIFSIFNQTVLSEEVPVLSSPEDMDAQDKAVLTVSLIQFFFIILSVVLFITNYCIQRKVEAEAISENYATQLRHELNFRRLLKVLSPAIAFWNLKDPLNKALRSLILINYLLFISLFILIHLAINPYNKPAGEIVWLIISLIVIFALCSGAVRHHLVSRFIQDITVSNFIANLWKAPVDDYMSKVAKPVPTAAEEIGHIPPITATNSKNKAYIEVEQLENDKVPSFLRVIPTDFLKVPTAMAPLYKNEESKEESDDSMRAKDMHVETGSDHGEAVKRSVMDYRMRIESAGKQKFEEQPVDEEAFHHIFAVQSQDGLKESVYEQDSSMEHSRHIGHTEKNMEYLHSRNNNQASHQASRLFNNNNNEQEEYPDNIYQEFEGGTQEQGPELTPTGVTNRRDLYRTQDFQTENHSLKGSKEPKQAPVHMVKVDNLKLALAQGALFLVGLALNIFLFVWVEISDQAAPYCAAFFISVTLLLFVIDPLLALAAHLTLRQVLGGSKNVFAYGIIGYKWLQLID</sequence>
<proteinExistence type="predicted"/>
<keyword evidence="3" id="KW-1185">Reference proteome</keyword>
<dbReference type="Gene3D" id="2.60.120.200">
    <property type="match status" value="1"/>
</dbReference>
<dbReference type="SUPFAM" id="SSF49899">
    <property type="entry name" value="Concanavalin A-like lectins/glucanases"/>
    <property type="match status" value="1"/>
</dbReference>
<feature type="transmembrane region" description="Helical" evidence="1">
    <location>
        <begin position="2498"/>
        <end position="2520"/>
    </location>
</feature>
<keyword evidence="1" id="KW-1133">Transmembrane helix</keyword>
<dbReference type="InterPro" id="IPR013320">
    <property type="entry name" value="ConA-like_dom_sf"/>
</dbReference>
<dbReference type="OrthoDB" id="10684669at2759"/>
<feature type="transmembrane region" description="Helical" evidence="1">
    <location>
        <begin position="2199"/>
        <end position="2217"/>
    </location>
</feature>
<reference evidence="2" key="1">
    <citation type="submission" date="2019-06" db="EMBL/GenBank/DDBJ databases">
        <authorList>
            <person name="Zheng W."/>
        </authorList>
    </citation>
    <scope>NUCLEOTIDE SEQUENCE</scope>
    <source>
        <strain evidence="2">QDHG01</strain>
    </source>
</reference>
<dbReference type="EMBL" id="RRYP01000106">
    <property type="protein sequence ID" value="TNV87994.1"/>
    <property type="molecule type" value="Genomic_DNA"/>
</dbReference>
<protein>
    <submittedName>
        <fullName evidence="2">Uncharacterized protein</fullName>
    </submittedName>
</protein>